<reference evidence="2" key="4">
    <citation type="submission" date="2019-03" db="UniProtKB">
        <authorList>
            <consortium name="EnsemblPlants"/>
        </authorList>
    </citation>
    <scope>IDENTIFICATION</scope>
</reference>
<dbReference type="PANTHER" id="PTHR20889">
    <property type="entry name" value="PHOSPHATASE, ORPHAN 1, 2"/>
    <property type="match status" value="1"/>
</dbReference>
<feature type="compositionally biased region" description="Basic residues" evidence="1">
    <location>
        <begin position="55"/>
        <end position="68"/>
    </location>
</feature>
<dbReference type="PANTHER" id="PTHR20889:SF5">
    <property type="entry name" value="OS02G0226200 PROTEIN"/>
    <property type="match status" value="1"/>
</dbReference>
<name>A0A453SZC1_AEGTS</name>
<dbReference type="Pfam" id="PF06888">
    <property type="entry name" value="Put_Phosphatase"/>
    <property type="match status" value="1"/>
</dbReference>
<sequence length="253" mass="28558">MELGHRRHDGRVALARQNDRRDRGQHQDGASVPSRRGGHQGRTGSRLRAADPQRRQRVFHRHRPRAPRPGRLLLGDQHQPGQRRRRRPPQDHPAPRLPSWLLQQPRLRPRHLPSQHVQEGKVMEAMLQELSAAAAAGTRRPSRVVYLGDGRGDYCPTLKLAERDYMMPRKGYPVWDLIAGDRRAVRADVRGWADFKDLETVLLDIIHECAAAAMMEQDGGDQVVVGMVVPECRALSAPKMAMAVLPKAIHAPN</sequence>
<evidence type="ECO:0000256" key="1">
    <source>
        <dbReference type="SAM" id="MobiDB-lite"/>
    </source>
</evidence>
<organism evidence="2 3">
    <name type="scientific">Aegilops tauschii subsp. strangulata</name>
    <name type="common">Goatgrass</name>
    <dbReference type="NCBI Taxonomy" id="200361"/>
    <lineage>
        <taxon>Eukaryota</taxon>
        <taxon>Viridiplantae</taxon>
        <taxon>Streptophyta</taxon>
        <taxon>Embryophyta</taxon>
        <taxon>Tracheophyta</taxon>
        <taxon>Spermatophyta</taxon>
        <taxon>Magnoliopsida</taxon>
        <taxon>Liliopsida</taxon>
        <taxon>Poales</taxon>
        <taxon>Poaceae</taxon>
        <taxon>BOP clade</taxon>
        <taxon>Pooideae</taxon>
        <taxon>Triticodae</taxon>
        <taxon>Triticeae</taxon>
        <taxon>Triticinae</taxon>
        <taxon>Aegilops</taxon>
    </lineage>
</organism>
<protein>
    <submittedName>
        <fullName evidence="2">Uncharacterized protein</fullName>
    </submittedName>
</protein>
<dbReference type="EnsemblPlants" id="AET7Gv21162400.3">
    <property type="protein sequence ID" value="AET7Gv21162400.3"/>
    <property type="gene ID" value="AET7Gv21162400"/>
</dbReference>
<reference evidence="2" key="3">
    <citation type="journal article" date="2017" name="Nature">
        <title>Genome sequence of the progenitor of the wheat D genome Aegilops tauschii.</title>
        <authorList>
            <person name="Luo M.C."/>
            <person name="Gu Y.Q."/>
            <person name="Puiu D."/>
            <person name="Wang H."/>
            <person name="Twardziok S.O."/>
            <person name="Deal K.R."/>
            <person name="Huo N."/>
            <person name="Zhu T."/>
            <person name="Wang L."/>
            <person name="Wang Y."/>
            <person name="McGuire P.E."/>
            <person name="Liu S."/>
            <person name="Long H."/>
            <person name="Ramasamy R.K."/>
            <person name="Rodriguez J.C."/>
            <person name="Van S.L."/>
            <person name="Yuan L."/>
            <person name="Wang Z."/>
            <person name="Xia Z."/>
            <person name="Xiao L."/>
            <person name="Anderson O.D."/>
            <person name="Ouyang S."/>
            <person name="Liang Y."/>
            <person name="Zimin A.V."/>
            <person name="Pertea G."/>
            <person name="Qi P."/>
            <person name="Bennetzen J.L."/>
            <person name="Dai X."/>
            <person name="Dawson M.W."/>
            <person name="Muller H.G."/>
            <person name="Kugler K."/>
            <person name="Rivarola-Duarte L."/>
            <person name="Spannagl M."/>
            <person name="Mayer K.F.X."/>
            <person name="Lu F.H."/>
            <person name="Bevan M.W."/>
            <person name="Leroy P."/>
            <person name="Li P."/>
            <person name="You F.M."/>
            <person name="Sun Q."/>
            <person name="Liu Z."/>
            <person name="Lyons E."/>
            <person name="Wicker T."/>
            <person name="Salzberg S.L."/>
            <person name="Devos K.M."/>
            <person name="Dvorak J."/>
        </authorList>
    </citation>
    <scope>NUCLEOTIDE SEQUENCE [LARGE SCALE GENOMIC DNA]</scope>
    <source>
        <strain evidence="2">cv. AL8/78</strain>
    </source>
</reference>
<dbReference type="InterPro" id="IPR016965">
    <property type="entry name" value="Pase_PHOSPHO-typ"/>
</dbReference>
<accession>A0A453SZC1</accession>
<proteinExistence type="predicted"/>
<reference evidence="3" key="1">
    <citation type="journal article" date="2014" name="Science">
        <title>Ancient hybridizations among the ancestral genomes of bread wheat.</title>
        <authorList>
            <consortium name="International Wheat Genome Sequencing Consortium,"/>
            <person name="Marcussen T."/>
            <person name="Sandve S.R."/>
            <person name="Heier L."/>
            <person name="Spannagl M."/>
            <person name="Pfeifer M."/>
            <person name="Jakobsen K.S."/>
            <person name="Wulff B.B."/>
            <person name="Steuernagel B."/>
            <person name="Mayer K.F."/>
            <person name="Olsen O.A."/>
        </authorList>
    </citation>
    <scope>NUCLEOTIDE SEQUENCE [LARGE SCALE GENOMIC DNA]</scope>
    <source>
        <strain evidence="3">cv. AL8/78</strain>
    </source>
</reference>
<dbReference type="Proteomes" id="UP000015105">
    <property type="component" value="Chromosome 7D"/>
</dbReference>
<evidence type="ECO:0000313" key="3">
    <source>
        <dbReference type="Proteomes" id="UP000015105"/>
    </source>
</evidence>
<dbReference type="Gramene" id="AET7Gv21162400.3">
    <property type="protein sequence ID" value="AET7Gv21162400.3"/>
    <property type="gene ID" value="AET7Gv21162400"/>
</dbReference>
<feature type="compositionally biased region" description="Low complexity" evidence="1">
    <location>
        <begin position="69"/>
        <end position="80"/>
    </location>
</feature>
<reference evidence="3" key="2">
    <citation type="journal article" date="2017" name="Nat. Plants">
        <title>The Aegilops tauschii genome reveals multiple impacts of transposons.</title>
        <authorList>
            <person name="Zhao G."/>
            <person name="Zou C."/>
            <person name="Li K."/>
            <person name="Wang K."/>
            <person name="Li T."/>
            <person name="Gao L."/>
            <person name="Zhang X."/>
            <person name="Wang H."/>
            <person name="Yang Z."/>
            <person name="Liu X."/>
            <person name="Jiang W."/>
            <person name="Mao L."/>
            <person name="Kong X."/>
            <person name="Jiao Y."/>
            <person name="Jia J."/>
        </authorList>
    </citation>
    <scope>NUCLEOTIDE SEQUENCE [LARGE SCALE GENOMIC DNA]</scope>
    <source>
        <strain evidence="3">cv. AL8/78</strain>
    </source>
</reference>
<feature type="region of interest" description="Disordered" evidence="1">
    <location>
        <begin position="1"/>
        <end position="102"/>
    </location>
</feature>
<evidence type="ECO:0000313" key="2">
    <source>
        <dbReference type="EnsemblPlants" id="AET7Gv21162400.3"/>
    </source>
</evidence>
<feature type="compositionally biased region" description="Basic and acidic residues" evidence="1">
    <location>
        <begin position="17"/>
        <end position="26"/>
    </location>
</feature>
<dbReference type="GO" id="GO:0016791">
    <property type="term" value="F:phosphatase activity"/>
    <property type="evidence" value="ECO:0007669"/>
    <property type="project" value="InterPro"/>
</dbReference>
<reference evidence="2" key="5">
    <citation type="journal article" date="2021" name="G3 (Bethesda)">
        <title>Aegilops tauschii genome assembly Aet v5.0 features greater sequence contiguity and improved annotation.</title>
        <authorList>
            <person name="Wang L."/>
            <person name="Zhu T."/>
            <person name="Rodriguez J.C."/>
            <person name="Deal K.R."/>
            <person name="Dubcovsky J."/>
            <person name="McGuire P.E."/>
            <person name="Lux T."/>
            <person name="Spannagl M."/>
            <person name="Mayer K.F.X."/>
            <person name="Baldrich P."/>
            <person name="Meyers B.C."/>
            <person name="Huo N."/>
            <person name="Gu Y.Q."/>
            <person name="Zhou H."/>
            <person name="Devos K.M."/>
            <person name="Bennetzen J.L."/>
            <person name="Unver T."/>
            <person name="Budak H."/>
            <person name="Gulick P.J."/>
            <person name="Galiba G."/>
            <person name="Kalapos B."/>
            <person name="Nelson D.R."/>
            <person name="Li P."/>
            <person name="You F.M."/>
            <person name="Luo M.C."/>
            <person name="Dvorak J."/>
        </authorList>
    </citation>
    <scope>NUCLEOTIDE SEQUENCE [LARGE SCALE GENOMIC DNA]</scope>
    <source>
        <strain evidence="2">cv. AL8/78</strain>
    </source>
</reference>
<dbReference type="AlphaFoldDB" id="A0A453SZC1"/>
<keyword evidence="3" id="KW-1185">Reference proteome</keyword>